<name>A0A0J5KR91_PLUGE</name>
<evidence type="ECO:0000256" key="1">
    <source>
        <dbReference type="SAM" id="Phobius"/>
    </source>
</evidence>
<proteinExistence type="predicted"/>
<dbReference type="Proteomes" id="UP000036196">
    <property type="component" value="Unassembled WGS sequence"/>
</dbReference>
<keyword evidence="1" id="KW-0812">Transmembrane</keyword>
<keyword evidence="3" id="KW-1185">Reference proteome</keyword>
<gene>
    <name evidence="2" type="ORF">ABW06_23995</name>
</gene>
<dbReference type="PATRIC" id="fig|61647.15.peg.4000"/>
<comment type="caution">
    <text evidence="2">The sequence shown here is derived from an EMBL/GenBank/DDBJ whole genome shotgun (WGS) entry which is preliminary data.</text>
</comment>
<feature type="transmembrane region" description="Helical" evidence="1">
    <location>
        <begin position="49"/>
        <end position="69"/>
    </location>
</feature>
<keyword evidence="1" id="KW-1133">Transmembrane helix</keyword>
<feature type="transmembrane region" description="Helical" evidence="1">
    <location>
        <begin position="23"/>
        <end position="43"/>
    </location>
</feature>
<organism evidence="2 3">
    <name type="scientific">Pluralibacter gergoviae</name>
    <name type="common">Enterobacter gergoviae</name>
    <dbReference type="NCBI Taxonomy" id="61647"/>
    <lineage>
        <taxon>Bacteria</taxon>
        <taxon>Pseudomonadati</taxon>
        <taxon>Pseudomonadota</taxon>
        <taxon>Gammaproteobacteria</taxon>
        <taxon>Enterobacterales</taxon>
        <taxon>Enterobacteriaceae</taxon>
        <taxon>Pluralibacter</taxon>
    </lineage>
</organism>
<dbReference type="RefSeq" id="WP_048280951.1">
    <property type="nucleotide sequence ID" value="NZ_LDZF01000040.1"/>
</dbReference>
<protein>
    <submittedName>
        <fullName evidence="2">Membrane protein</fullName>
    </submittedName>
</protein>
<evidence type="ECO:0000313" key="3">
    <source>
        <dbReference type="Proteomes" id="UP000036196"/>
    </source>
</evidence>
<dbReference type="EMBL" id="LDZF01000040">
    <property type="protein sequence ID" value="KMK10073.1"/>
    <property type="molecule type" value="Genomic_DNA"/>
</dbReference>
<dbReference type="AlphaFoldDB" id="A0A0J5KR91"/>
<sequence length="402" mass="43231">MPVWLDAIPEKAPAVAMPDTRRWLLLLIGMLLGGSSLTLWGWTAERTGLVFWFTALGLPFCTWGLFFSLRRFGYKAQQCGAASRNSEREALIAREICRGQRSAWVLGSYIQHPAGTRSDTLLTVLNGAMPLANLSTPRGGGAAVRYAALTEFNADTHAALVSLMSTLAARVKDTLGPLPTSLPCWLTLDCDDDLRSEIEPRLCTALTSLTGRTFRLTSDRGLTAFDTWLDKRYETPGLLVVVTLNLPASPAENDADAATMVVLSNRPAAAYPNAASLHRPERGTGSTLLKTLQRALLWADVKPGALQAGWVSGPQLAQGGSWPSACEAAGVTFSLAERCRSPDTVLGYAGRASPWLAIILADATFDLYGPQVIAVQPAADADDIRVMALTKQYALKERQGNG</sequence>
<accession>A0A0J5KR91</accession>
<evidence type="ECO:0000313" key="2">
    <source>
        <dbReference type="EMBL" id="KMK10073.1"/>
    </source>
</evidence>
<reference evidence="2 3" key="1">
    <citation type="submission" date="2015-05" db="EMBL/GenBank/DDBJ databases">
        <title>Genome sequences of Pluralibacter gergoviae.</title>
        <authorList>
            <person name="Greninger A.L."/>
            <person name="Miller S."/>
        </authorList>
    </citation>
    <scope>NUCLEOTIDE SEQUENCE [LARGE SCALE GENOMIC DNA]</scope>
    <source>
        <strain evidence="2 3">JS81F13</strain>
    </source>
</reference>
<keyword evidence="1" id="KW-0472">Membrane</keyword>